<organism evidence="6 7">
    <name type="scientific">Citrus clementina</name>
    <name type="common">Clementine</name>
    <name type="synonym">Citrus deliciosa x Citrus sinensis</name>
    <dbReference type="NCBI Taxonomy" id="85681"/>
    <lineage>
        <taxon>Eukaryota</taxon>
        <taxon>Viridiplantae</taxon>
        <taxon>Streptophyta</taxon>
        <taxon>Embryophyta</taxon>
        <taxon>Tracheophyta</taxon>
        <taxon>Spermatophyta</taxon>
        <taxon>Magnoliopsida</taxon>
        <taxon>eudicotyledons</taxon>
        <taxon>Gunneridae</taxon>
        <taxon>Pentapetalae</taxon>
        <taxon>rosids</taxon>
        <taxon>malvids</taxon>
        <taxon>Sapindales</taxon>
        <taxon>Rutaceae</taxon>
        <taxon>Aurantioideae</taxon>
        <taxon>Citrus</taxon>
    </lineage>
</organism>
<dbReference type="InterPro" id="IPR018119">
    <property type="entry name" value="Strictosidine_synth_cons-reg"/>
</dbReference>
<dbReference type="InParanoid" id="V4TQU8"/>
<dbReference type="GO" id="GO:0005773">
    <property type="term" value="C:vacuole"/>
    <property type="evidence" value="ECO:0007669"/>
    <property type="project" value="UniProtKB-SubCell"/>
</dbReference>
<dbReference type="Proteomes" id="UP000030687">
    <property type="component" value="Unassembled WGS sequence"/>
</dbReference>
<comment type="similarity">
    <text evidence="2">Belongs to the strictosidine synthase family.</text>
</comment>
<dbReference type="GO" id="GO:0016787">
    <property type="term" value="F:hydrolase activity"/>
    <property type="evidence" value="ECO:0007669"/>
    <property type="project" value="TreeGrafter"/>
</dbReference>
<evidence type="ECO:0000256" key="4">
    <source>
        <dbReference type="ARBA" id="ARBA00023180"/>
    </source>
</evidence>
<comment type="subcellular location">
    <subcellularLocation>
        <location evidence="1">Vacuole</location>
    </subcellularLocation>
</comment>
<dbReference type="GO" id="GO:0012505">
    <property type="term" value="C:endomembrane system"/>
    <property type="evidence" value="ECO:0007669"/>
    <property type="project" value="TreeGrafter"/>
</dbReference>
<dbReference type="Pfam" id="PF03088">
    <property type="entry name" value="Str_synth"/>
    <property type="match status" value="1"/>
</dbReference>
<accession>V4TQU8</accession>
<sequence length="331" mass="35555">MVFSIPTFTKILFPPKAFGGESIAFEPVGGAFYTGVADGRILKYQAPDGFTDFAFTTPTRSKAVCDGTTNLDLGPICGRTFGLALHYATRQLYIADAYSGLLVDGPNGRLATQLATGAEGQAFHFLDGLDVDQGTGIVYFTDASGAYDFRTIVKLNITNDSTGRLLSYNPRSSQVTVLLRNLTGPVGVAISVDSSFLLVSEFTENRTLKYWLRGPRANSFDIINFQAKPDNIKRNPGLLQTFWEAAIITRQPAGTPVPIGQRISAFGAVLDTISFEAQYGTTPISEVQPFGGALYISSRSTDFVGGYPCPGLINDAFTMLLSLSSVSAITE</sequence>
<keyword evidence="4" id="KW-0325">Glycoprotein</keyword>
<evidence type="ECO:0000313" key="7">
    <source>
        <dbReference type="Proteomes" id="UP000030687"/>
    </source>
</evidence>
<dbReference type="PANTHER" id="PTHR10426">
    <property type="entry name" value="STRICTOSIDINE SYNTHASE-RELATED"/>
    <property type="match status" value="1"/>
</dbReference>
<evidence type="ECO:0000313" key="6">
    <source>
        <dbReference type="EMBL" id="ESR54100.1"/>
    </source>
</evidence>
<dbReference type="OMA" id="YDFRTIV"/>
<evidence type="ECO:0000259" key="5">
    <source>
        <dbReference type="Pfam" id="PF03088"/>
    </source>
</evidence>
<dbReference type="InterPro" id="IPR011042">
    <property type="entry name" value="6-blade_b-propeller_TolB-like"/>
</dbReference>
<evidence type="ECO:0000256" key="2">
    <source>
        <dbReference type="ARBA" id="ARBA00009191"/>
    </source>
</evidence>
<keyword evidence="7" id="KW-1185">Reference proteome</keyword>
<dbReference type="FunCoup" id="V4TQU8">
    <property type="interactions" value="99"/>
</dbReference>
<keyword evidence="3" id="KW-0926">Vacuole</keyword>
<gene>
    <name evidence="6" type="ORF">CICLE_v10023327mg</name>
</gene>
<evidence type="ECO:0000256" key="1">
    <source>
        <dbReference type="ARBA" id="ARBA00004116"/>
    </source>
</evidence>
<dbReference type="eggNOG" id="KOG1520">
    <property type="taxonomic scope" value="Eukaryota"/>
</dbReference>
<dbReference type="AlphaFoldDB" id="V4TQU8"/>
<feature type="domain" description="Strictosidine synthase conserved region" evidence="5">
    <location>
        <begin position="127"/>
        <end position="214"/>
    </location>
</feature>
<dbReference type="EMBL" id="KI536661">
    <property type="protein sequence ID" value="ESR54100.1"/>
    <property type="molecule type" value="Genomic_DNA"/>
</dbReference>
<dbReference type="SUPFAM" id="SSF63829">
    <property type="entry name" value="Calcium-dependent phosphotriesterase"/>
    <property type="match status" value="1"/>
</dbReference>
<name>V4TQU8_CITCL</name>
<protein>
    <recommendedName>
        <fullName evidence="5">Strictosidine synthase conserved region domain-containing protein</fullName>
    </recommendedName>
</protein>
<reference evidence="6 7" key="1">
    <citation type="submission" date="2013-10" db="EMBL/GenBank/DDBJ databases">
        <authorList>
            <consortium name="International Citrus Genome Consortium"/>
            <person name="Jenkins J."/>
            <person name="Schmutz J."/>
            <person name="Prochnik S."/>
            <person name="Rokhsar D."/>
            <person name="Gmitter F."/>
            <person name="Ollitrault P."/>
            <person name="Machado M."/>
            <person name="Talon M."/>
            <person name="Wincker P."/>
            <person name="Jaillon O."/>
            <person name="Morgante M."/>
        </authorList>
    </citation>
    <scope>NUCLEOTIDE SEQUENCE</scope>
    <source>
        <strain evidence="7">cv. Clemenules</strain>
    </source>
</reference>
<proteinExistence type="inferred from homology"/>
<dbReference type="PANTHER" id="PTHR10426:SF136">
    <property type="entry name" value="PROTEIN STRICTOSIDINE SYNTHASE-LIKE 9-LIKE"/>
    <property type="match status" value="1"/>
</dbReference>
<dbReference type="Gramene" id="ESR54100">
    <property type="protein sequence ID" value="ESR54100"/>
    <property type="gene ID" value="CICLE_v10023327mg"/>
</dbReference>
<dbReference type="KEGG" id="cic:CICLE_v10023327mg"/>
<dbReference type="Gene3D" id="2.120.10.30">
    <property type="entry name" value="TolB, C-terminal domain"/>
    <property type="match status" value="1"/>
</dbReference>
<dbReference type="STRING" id="85681.V4TQU8"/>
<evidence type="ECO:0000256" key="3">
    <source>
        <dbReference type="ARBA" id="ARBA00022554"/>
    </source>
</evidence>
<feature type="non-terminal residue" evidence="6">
    <location>
        <position position="331"/>
    </location>
</feature>